<proteinExistence type="predicted"/>
<protein>
    <recommendedName>
        <fullName evidence="7">RDD domain-containing protein</fullName>
    </recommendedName>
</protein>
<keyword evidence="4 6" id="KW-1133">Transmembrane helix</keyword>
<dbReference type="Pfam" id="PF06271">
    <property type="entry name" value="RDD"/>
    <property type="match status" value="1"/>
</dbReference>
<keyword evidence="5 6" id="KW-0472">Membrane</keyword>
<reference evidence="8" key="1">
    <citation type="submission" date="2020-02" db="EMBL/GenBank/DDBJ databases">
        <authorList>
            <person name="Meier V. D."/>
        </authorList>
    </citation>
    <scope>NUCLEOTIDE SEQUENCE</scope>
    <source>
        <strain evidence="8">AVDCRST_MAG93</strain>
    </source>
</reference>
<comment type="subcellular location">
    <subcellularLocation>
        <location evidence="1">Cell membrane</location>
        <topology evidence="1">Multi-pass membrane protein</topology>
    </subcellularLocation>
</comment>
<organism evidence="8">
    <name type="scientific">uncultured Chloroflexia bacterium</name>
    <dbReference type="NCBI Taxonomy" id="1672391"/>
    <lineage>
        <taxon>Bacteria</taxon>
        <taxon>Bacillati</taxon>
        <taxon>Chloroflexota</taxon>
        <taxon>Chloroflexia</taxon>
        <taxon>environmental samples</taxon>
    </lineage>
</organism>
<evidence type="ECO:0000256" key="5">
    <source>
        <dbReference type="ARBA" id="ARBA00023136"/>
    </source>
</evidence>
<feature type="domain" description="RDD" evidence="7">
    <location>
        <begin position="20"/>
        <end position="186"/>
    </location>
</feature>
<keyword evidence="2" id="KW-1003">Cell membrane</keyword>
<feature type="transmembrane region" description="Helical" evidence="6">
    <location>
        <begin position="71"/>
        <end position="88"/>
    </location>
</feature>
<dbReference type="InterPro" id="IPR051791">
    <property type="entry name" value="Pra-immunoreactive"/>
</dbReference>
<evidence type="ECO:0000259" key="7">
    <source>
        <dbReference type="Pfam" id="PF06271"/>
    </source>
</evidence>
<evidence type="ECO:0000256" key="6">
    <source>
        <dbReference type="SAM" id="Phobius"/>
    </source>
</evidence>
<dbReference type="InterPro" id="IPR010432">
    <property type="entry name" value="RDD"/>
</dbReference>
<dbReference type="EMBL" id="CADCTR010001963">
    <property type="protein sequence ID" value="CAA9322918.1"/>
    <property type="molecule type" value="Genomic_DNA"/>
</dbReference>
<evidence type="ECO:0000256" key="2">
    <source>
        <dbReference type="ARBA" id="ARBA00022475"/>
    </source>
</evidence>
<evidence type="ECO:0000256" key="1">
    <source>
        <dbReference type="ARBA" id="ARBA00004651"/>
    </source>
</evidence>
<dbReference type="GO" id="GO:0005886">
    <property type="term" value="C:plasma membrane"/>
    <property type="evidence" value="ECO:0007669"/>
    <property type="project" value="UniProtKB-SubCell"/>
</dbReference>
<feature type="transmembrane region" description="Helical" evidence="6">
    <location>
        <begin position="26"/>
        <end position="50"/>
    </location>
</feature>
<sequence>MLTQIPSPRASGPDPGRPLARPLARILAFAVDYLVIAVYMASIAGIGFALRRTPSQEKFARLWTSPRSGQRTGFLTLTLPVVLYFAFLEGSPQGATVGKRVLGLRVVAEGNQPLPLRRSLVRSAAKFLPWELAHTCLWRIPGWPVAPEPLSFTIWTGFALVAALVTLYLGSLWSRLHQTLYDRLAGSYVIQNEHSQAERAV</sequence>
<evidence type="ECO:0000313" key="8">
    <source>
        <dbReference type="EMBL" id="CAA9322918.1"/>
    </source>
</evidence>
<feature type="transmembrane region" description="Helical" evidence="6">
    <location>
        <begin position="152"/>
        <end position="173"/>
    </location>
</feature>
<dbReference type="AlphaFoldDB" id="A0A6J4L5P7"/>
<evidence type="ECO:0000256" key="4">
    <source>
        <dbReference type="ARBA" id="ARBA00022989"/>
    </source>
</evidence>
<name>A0A6J4L5P7_9CHLR</name>
<accession>A0A6J4L5P7</accession>
<keyword evidence="3 6" id="KW-0812">Transmembrane</keyword>
<evidence type="ECO:0000256" key="3">
    <source>
        <dbReference type="ARBA" id="ARBA00022692"/>
    </source>
</evidence>
<gene>
    <name evidence="8" type="ORF">AVDCRST_MAG93-5834</name>
</gene>
<dbReference type="PANTHER" id="PTHR36115">
    <property type="entry name" value="PROLINE-RICH ANTIGEN HOMOLOG-RELATED"/>
    <property type="match status" value="1"/>
</dbReference>